<protein>
    <submittedName>
        <fullName evidence="2">Uncharacterized protein</fullName>
    </submittedName>
</protein>
<name>C3ME03_SINFN</name>
<keyword evidence="3" id="KW-1185">Reference proteome</keyword>
<sequence length="151" mass="16344">MSNTRIIDALYSNEGERWTGQAESAMLDDENAASQAQVPDDATAGSLTPMGPTRWRGQLGSAFLDAVRADFAAHGVGVIARIRAEKPETYLKLVASLLPKDLNAAAGGTDELSDDQLIERIRALDSAIRPLFNARKTRARRPRRPAREGAS</sequence>
<accession>C3ME03</accession>
<evidence type="ECO:0000256" key="1">
    <source>
        <dbReference type="SAM" id="MobiDB-lite"/>
    </source>
</evidence>
<evidence type="ECO:0000313" key="2">
    <source>
        <dbReference type="EMBL" id="ACP25672.1"/>
    </source>
</evidence>
<gene>
    <name evidence="2" type="ordered locus">NGR_c19080</name>
</gene>
<dbReference type="OrthoDB" id="2086138at2"/>
<reference evidence="2 3" key="1">
    <citation type="journal article" date="2009" name="Appl. Environ. Microbiol.">
        <title>Rhizobium sp. strain NGR234 possesses a remarkable number of secretion systems.</title>
        <authorList>
            <person name="Schmeisser C."/>
            <person name="Liesegang H."/>
            <person name="Krysciak D."/>
            <person name="Bakkou N."/>
            <person name="Le Quere A."/>
            <person name="Wollherr A."/>
            <person name="Heinemeyer I."/>
            <person name="Morgenstern B."/>
            <person name="Pommerening-Roeser A."/>
            <person name="Flores M."/>
            <person name="Palacios R."/>
            <person name="Brenner S."/>
            <person name="Gottschalk G."/>
            <person name="Schmitz R.A."/>
            <person name="Broughton W.J."/>
            <person name="Perret X."/>
            <person name="Strittmatter A.W."/>
            <person name="Streit W.R."/>
        </authorList>
    </citation>
    <scope>NUCLEOTIDE SEQUENCE [LARGE SCALE GENOMIC DNA]</scope>
    <source>
        <strain evidence="3">NBRC 101917 / NGR234</strain>
    </source>
</reference>
<dbReference type="KEGG" id="rhi:NGR_c19080"/>
<dbReference type="Proteomes" id="UP000001054">
    <property type="component" value="Chromosome"/>
</dbReference>
<dbReference type="AlphaFoldDB" id="C3ME03"/>
<dbReference type="EMBL" id="CP001389">
    <property type="protein sequence ID" value="ACP25672.1"/>
    <property type="molecule type" value="Genomic_DNA"/>
</dbReference>
<proteinExistence type="predicted"/>
<dbReference type="PATRIC" id="fig|394.7.peg.4733"/>
<feature type="region of interest" description="Disordered" evidence="1">
    <location>
        <begin position="29"/>
        <end position="51"/>
    </location>
</feature>
<organism evidence="2 3">
    <name type="scientific">Sinorhizobium fredii (strain NBRC 101917 / NGR234)</name>
    <dbReference type="NCBI Taxonomy" id="394"/>
    <lineage>
        <taxon>Bacteria</taxon>
        <taxon>Pseudomonadati</taxon>
        <taxon>Pseudomonadota</taxon>
        <taxon>Alphaproteobacteria</taxon>
        <taxon>Hyphomicrobiales</taxon>
        <taxon>Rhizobiaceae</taxon>
        <taxon>Sinorhizobium/Ensifer group</taxon>
        <taxon>Sinorhizobium</taxon>
    </lineage>
</organism>
<evidence type="ECO:0000313" key="3">
    <source>
        <dbReference type="Proteomes" id="UP000001054"/>
    </source>
</evidence>
<dbReference type="HOGENOM" id="CLU_157967_0_0_5"/>